<evidence type="ECO:0000256" key="1">
    <source>
        <dbReference type="ARBA" id="ARBA00006547"/>
    </source>
</evidence>
<dbReference type="Pfam" id="PF00797">
    <property type="entry name" value="Acetyltransf_2"/>
    <property type="match status" value="1"/>
</dbReference>
<gene>
    <name evidence="2" type="ORF">AB8O55_16070</name>
</gene>
<keyword evidence="3" id="KW-1185">Reference proteome</keyword>
<dbReference type="Gene3D" id="3.30.2140.10">
    <property type="entry name" value="Arylamine N-acetyltransferase"/>
    <property type="match status" value="1"/>
</dbReference>
<reference evidence="2 3" key="1">
    <citation type="submission" date="2024-08" db="EMBL/GenBank/DDBJ databases">
        <title>Genome mining of Saccharopolyspora cebuensis PGLac3 from Nigerian medicinal plant.</title>
        <authorList>
            <person name="Ezeobiora C.E."/>
            <person name="Igbokwe N.H."/>
            <person name="Amin D.H."/>
            <person name="Mendie U.E."/>
        </authorList>
    </citation>
    <scope>NUCLEOTIDE SEQUENCE [LARGE SCALE GENOMIC DNA]</scope>
    <source>
        <strain evidence="2 3">PGLac3</strain>
    </source>
</reference>
<dbReference type="PANTHER" id="PTHR11786">
    <property type="entry name" value="N-HYDROXYARYLAMINE O-ACETYLTRANSFERASE"/>
    <property type="match status" value="1"/>
</dbReference>
<accession>A0ABV4CIR3</accession>
<comment type="caution">
    <text evidence="2">The sequence shown here is derived from an EMBL/GenBank/DDBJ whole genome shotgun (WGS) entry which is preliminary data.</text>
</comment>
<proteinExistence type="inferred from homology"/>
<name>A0ABV4CIR3_9PSEU</name>
<dbReference type="Proteomes" id="UP001564626">
    <property type="component" value="Unassembled WGS sequence"/>
</dbReference>
<dbReference type="InterPro" id="IPR001447">
    <property type="entry name" value="Arylamine_N-AcTrfase"/>
</dbReference>
<evidence type="ECO:0000313" key="2">
    <source>
        <dbReference type="EMBL" id="MEY8040926.1"/>
    </source>
</evidence>
<evidence type="ECO:0000313" key="3">
    <source>
        <dbReference type="Proteomes" id="UP001564626"/>
    </source>
</evidence>
<dbReference type="Gene3D" id="2.40.128.150">
    <property type="entry name" value="Cysteine proteinases"/>
    <property type="match status" value="1"/>
</dbReference>
<dbReference type="RefSeq" id="WP_345363760.1">
    <property type="nucleotide sequence ID" value="NZ_BAABII010000010.1"/>
</dbReference>
<dbReference type="InterPro" id="IPR038765">
    <property type="entry name" value="Papain-like_cys_pep_sf"/>
</dbReference>
<dbReference type="PANTHER" id="PTHR11786:SF0">
    <property type="entry name" value="ARYLAMINE N-ACETYLTRANSFERASE 4-RELATED"/>
    <property type="match status" value="1"/>
</dbReference>
<sequence length="257" mass="29051">MFDVDEYLAVLGCDERPAADLESLRFLHKRHLMTIPYDSSWNAERGISIWRDVDIDVDAVFEAVVRGGRGGNCYELNGLFRALLDELGFRTAVLSAGIRQVDGTFGPDLEHVFNRVELAGRSWLVDVGFVGPSYVEPLLLSGDEQIQCGSRFRITEQDGYHVVERKGRTADWSPVYRFRPTPRQFHEWSGDQPALVEFAERLVGAGTVIRGRAFETGQMVLIGRRYLHVDDGAEAVRVLVDQDEHDRVVRTILRAES</sequence>
<protein>
    <submittedName>
        <fullName evidence="2">Arylamine N-acetyltransferase</fullName>
    </submittedName>
</protein>
<organism evidence="2 3">
    <name type="scientific">Saccharopolyspora cebuensis</name>
    <dbReference type="NCBI Taxonomy" id="418759"/>
    <lineage>
        <taxon>Bacteria</taxon>
        <taxon>Bacillati</taxon>
        <taxon>Actinomycetota</taxon>
        <taxon>Actinomycetes</taxon>
        <taxon>Pseudonocardiales</taxon>
        <taxon>Pseudonocardiaceae</taxon>
        <taxon>Saccharopolyspora</taxon>
    </lineage>
</organism>
<comment type="similarity">
    <text evidence="1">Belongs to the arylamine N-acetyltransferase family.</text>
</comment>
<dbReference type="SUPFAM" id="SSF54001">
    <property type="entry name" value="Cysteine proteinases"/>
    <property type="match status" value="1"/>
</dbReference>
<dbReference type="EMBL" id="JBGEHV010000028">
    <property type="protein sequence ID" value="MEY8040926.1"/>
    <property type="molecule type" value="Genomic_DNA"/>
</dbReference>